<evidence type="ECO:0000259" key="8">
    <source>
        <dbReference type="SMART" id="SM00848"/>
    </source>
</evidence>
<evidence type="ECO:0000256" key="6">
    <source>
        <dbReference type="ARBA" id="ARBA00023157"/>
    </source>
</evidence>
<dbReference type="PROSITE" id="PS00640">
    <property type="entry name" value="THIOL_PROTEASE_ASN"/>
    <property type="match status" value="1"/>
</dbReference>
<dbReference type="SMART" id="SM00645">
    <property type="entry name" value="Pept_C1"/>
    <property type="match status" value="1"/>
</dbReference>
<evidence type="ECO:0000313" key="10">
    <source>
        <dbReference type="RefSeq" id="XP_022325380.1"/>
    </source>
</evidence>
<dbReference type="RefSeq" id="XP_022325380.1">
    <property type="nucleotide sequence ID" value="XM_022469672.1"/>
</dbReference>
<dbReference type="FunFam" id="3.90.70.10:FF:000006">
    <property type="entry name" value="Cathepsin S"/>
    <property type="match status" value="1"/>
</dbReference>
<evidence type="ECO:0000256" key="2">
    <source>
        <dbReference type="ARBA" id="ARBA00022670"/>
    </source>
</evidence>
<dbReference type="InterPro" id="IPR000668">
    <property type="entry name" value="Peptidase_C1A_C"/>
</dbReference>
<dbReference type="KEGG" id="cvn:111125656"/>
<keyword evidence="6" id="KW-1015">Disulfide bond</keyword>
<dbReference type="InterPro" id="IPR038765">
    <property type="entry name" value="Papain-like_cys_pep_sf"/>
</dbReference>
<dbReference type="PANTHER" id="PTHR12411">
    <property type="entry name" value="CYSTEINE PROTEASE FAMILY C1-RELATED"/>
    <property type="match status" value="1"/>
</dbReference>
<evidence type="ECO:0000256" key="4">
    <source>
        <dbReference type="ARBA" id="ARBA00022807"/>
    </source>
</evidence>
<name>A0A8B8DCI4_CRAVI</name>
<sequence length="352" mass="39082">MGGIQAGLSQSLQPARGNHQVSSFKMIRYLLVLVSCVCAGIDGLSEIFLDKEWEEFKQAYHKVYTPHEEITRKSVWLENLDVIAKHNNEADMGHHSYRLGMNEYGDLTTEEATAMLNGVRRSDFVNGSTFLPPNNLKLPKTVDWRKEGYVTPIKNQGRCGSCWAFSAIAALEGQHFRKTGKLVALSEQNLVDCSKENLGCIWGLPKNAYTYISRNGGIDTEESYPYSGRKDTCKFQQSKVGATCTGFVQVTSGELNLQKAVASVGPISVGIDASRPSFLLYKEGVYDDDACSPLMSFIHDVVVVGYGTFQGKDYWLVKNSWGTSWGMKGYIMMSRNKDNQCGISSHALYPTV</sequence>
<dbReference type="InterPro" id="IPR013128">
    <property type="entry name" value="Peptidase_C1A"/>
</dbReference>
<dbReference type="InterPro" id="IPR013201">
    <property type="entry name" value="Prot_inhib_I29"/>
</dbReference>
<dbReference type="AlphaFoldDB" id="A0A8B8DCI4"/>
<dbReference type="InterPro" id="IPR025661">
    <property type="entry name" value="Pept_asp_AS"/>
</dbReference>
<dbReference type="InterPro" id="IPR039417">
    <property type="entry name" value="Peptidase_C1A_papain-like"/>
</dbReference>
<gene>
    <name evidence="10" type="primary">LOC111125656</name>
</gene>
<dbReference type="GO" id="GO:0008234">
    <property type="term" value="F:cysteine-type peptidase activity"/>
    <property type="evidence" value="ECO:0007669"/>
    <property type="project" value="UniProtKB-KW"/>
</dbReference>
<dbReference type="SMART" id="SM00848">
    <property type="entry name" value="Inhibitor_I29"/>
    <property type="match status" value="1"/>
</dbReference>
<dbReference type="Gene3D" id="3.90.70.10">
    <property type="entry name" value="Cysteine proteinases"/>
    <property type="match status" value="1"/>
</dbReference>
<keyword evidence="2" id="KW-0645">Protease</keyword>
<dbReference type="SUPFAM" id="SSF54001">
    <property type="entry name" value="Cysteine proteinases"/>
    <property type="match status" value="1"/>
</dbReference>
<organism evidence="9 10">
    <name type="scientific">Crassostrea virginica</name>
    <name type="common">Eastern oyster</name>
    <dbReference type="NCBI Taxonomy" id="6565"/>
    <lineage>
        <taxon>Eukaryota</taxon>
        <taxon>Metazoa</taxon>
        <taxon>Spiralia</taxon>
        <taxon>Lophotrochozoa</taxon>
        <taxon>Mollusca</taxon>
        <taxon>Bivalvia</taxon>
        <taxon>Autobranchia</taxon>
        <taxon>Pteriomorphia</taxon>
        <taxon>Ostreida</taxon>
        <taxon>Ostreoidea</taxon>
        <taxon>Ostreidae</taxon>
        <taxon>Crassostrea</taxon>
    </lineage>
</organism>
<feature type="domain" description="Cathepsin propeptide inhibitor" evidence="8">
    <location>
        <begin position="53"/>
        <end position="112"/>
    </location>
</feature>
<dbReference type="GeneID" id="111125656"/>
<dbReference type="Pfam" id="PF00112">
    <property type="entry name" value="Peptidase_C1"/>
    <property type="match status" value="1"/>
</dbReference>
<protein>
    <submittedName>
        <fullName evidence="10">Cathepsin L1-like isoform X1</fullName>
    </submittedName>
</protein>
<dbReference type="CDD" id="cd02248">
    <property type="entry name" value="Peptidase_C1A"/>
    <property type="match status" value="1"/>
</dbReference>
<dbReference type="Pfam" id="PF08246">
    <property type="entry name" value="Inhibitor_I29"/>
    <property type="match status" value="1"/>
</dbReference>
<evidence type="ECO:0000313" key="9">
    <source>
        <dbReference type="Proteomes" id="UP000694844"/>
    </source>
</evidence>
<reference evidence="10" key="1">
    <citation type="submission" date="2025-08" db="UniProtKB">
        <authorList>
            <consortium name="RefSeq"/>
        </authorList>
    </citation>
    <scope>IDENTIFICATION</scope>
    <source>
        <tissue evidence="10">Whole sample</tissue>
    </source>
</reference>
<dbReference type="GO" id="GO:0006508">
    <property type="term" value="P:proteolysis"/>
    <property type="evidence" value="ECO:0007669"/>
    <property type="project" value="UniProtKB-KW"/>
</dbReference>
<dbReference type="OrthoDB" id="6092047at2759"/>
<proteinExistence type="inferred from homology"/>
<keyword evidence="3" id="KW-0378">Hydrolase</keyword>
<feature type="domain" description="Peptidase C1A papain C-terminal" evidence="7">
    <location>
        <begin position="138"/>
        <end position="351"/>
    </location>
</feature>
<dbReference type="InterPro" id="IPR000169">
    <property type="entry name" value="Pept_cys_AS"/>
</dbReference>
<keyword evidence="4" id="KW-0788">Thiol protease</keyword>
<evidence type="ECO:0000256" key="5">
    <source>
        <dbReference type="ARBA" id="ARBA00023145"/>
    </source>
</evidence>
<keyword evidence="9" id="KW-1185">Reference proteome</keyword>
<comment type="similarity">
    <text evidence="1">Belongs to the peptidase C1 family.</text>
</comment>
<dbReference type="Proteomes" id="UP000694844">
    <property type="component" value="Chromosome 3"/>
</dbReference>
<keyword evidence="5" id="KW-0865">Zymogen</keyword>
<evidence type="ECO:0000256" key="3">
    <source>
        <dbReference type="ARBA" id="ARBA00022801"/>
    </source>
</evidence>
<evidence type="ECO:0000256" key="1">
    <source>
        <dbReference type="ARBA" id="ARBA00008455"/>
    </source>
</evidence>
<accession>A0A8B8DCI4</accession>
<dbReference type="PRINTS" id="PR00705">
    <property type="entry name" value="PAPAIN"/>
</dbReference>
<evidence type="ECO:0000259" key="7">
    <source>
        <dbReference type="SMART" id="SM00645"/>
    </source>
</evidence>
<dbReference type="PROSITE" id="PS00139">
    <property type="entry name" value="THIOL_PROTEASE_CYS"/>
    <property type="match status" value="1"/>
</dbReference>